<dbReference type="Gene3D" id="3.60.110.10">
    <property type="entry name" value="Carbon-nitrogen hydrolase"/>
    <property type="match status" value="1"/>
</dbReference>
<protein>
    <submittedName>
        <fullName evidence="4">Putative amidohydrolase</fullName>
    </submittedName>
</protein>
<dbReference type="PROSITE" id="PS50263">
    <property type="entry name" value="CN_HYDROLASE"/>
    <property type="match status" value="1"/>
</dbReference>
<reference evidence="4 5" key="1">
    <citation type="submission" date="2020-07" db="EMBL/GenBank/DDBJ databases">
        <title>Genomic Encyclopedia of Type Strains, Phase IV (KMG-IV): sequencing the most valuable type-strain genomes for metagenomic binning, comparative biology and taxonomic classification.</title>
        <authorList>
            <person name="Goeker M."/>
        </authorList>
    </citation>
    <scope>NUCLEOTIDE SEQUENCE [LARGE SCALE GENOMIC DNA]</scope>
    <source>
        <strain evidence="4 5">DSM 29043</strain>
    </source>
</reference>
<evidence type="ECO:0000313" key="5">
    <source>
        <dbReference type="Proteomes" id="UP000522081"/>
    </source>
</evidence>
<feature type="domain" description="CN hydrolase" evidence="3">
    <location>
        <begin position="2"/>
        <end position="251"/>
    </location>
</feature>
<dbReference type="CDD" id="cd07572">
    <property type="entry name" value="nit"/>
    <property type="match status" value="1"/>
</dbReference>
<dbReference type="PROSITE" id="PS01227">
    <property type="entry name" value="UPF0012"/>
    <property type="match status" value="1"/>
</dbReference>
<dbReference type="PANTHER" id="PTHR23088">
    <property type="entry name" value="NITRILASE-RELATED"/>
    <property type="match status" value="1"/>
</dbReference>
<dbReference type="EMBL" id="JACBZF010000001">
    <property type="protein sequence ID" value="NYH94290.1"/>
    <property type="molecule type" value="Genomic_DNA"/>
</dbReference>
<evidence type="ECO:0000259" key="3">
    <source>
        <dbReference type="PROSITE" id="PS50263"/>
    </source>
</evidence>
<dbReference type="AlphaFoldDB" id="A0A7Y9XVT9"/>
<dbReference type="InterPro" id="IPR003010">
    <property type="entry name" value="C-N_Hydrolase"/>
</dbReference>
<dbReference type="Pfam" id="PF00795">
    <property type="entry name" value="CN_hydrolase"/>
    <property type="match status" value="1"/>
</dbReference>
<keyword evidence="5" id="KW-1185">Reference proteome</keyword>
<dbReference type="SUPFAM" id="SSF56317">
    <property type="entry name" value="Carbon-nitrogen hydrolase"/>
    <property type="match status" value="1"/>
</dbReference>
<organism evidence="4 5">
    <name type="scientific">Novosphingobium marinum</name>
    <dbReference type="NCBI Taxonomy" id="1514948"/>
    <lineage>
        <taxon>Bacteria</taxon>
        <taxon>Pseudomonadati</taxon>
        <taxon>Pseudomonadota</taxon>
        <taxon>Alphaproteobacteria</taxon>
        <taxon>Sphingomonadales</taxon>
        <taxon>Sphingomonadaceae</taxon>
        <taxon>Novosphingobium</taxon>
    </lineage>
</organism>
<evidence type="ECO:0000256" key="1">
    <source>
        <dbReference type="ARBA" id="ARBA00010613"/>
    </source>
</evidence>
<dbReference type="InterPro" id="IPR001110">
    <property type="entry name" value="UPF0012_CS"/>
</dbReference>
<comment type="similarity">
    <text evidence="1">Belongs to the carbon-nitrogen hydrolase superfamily. NIT1/NIT2 family.</text>
</comment>
<proteinExistence type="inferred from homology"/>
<dbReference type="GO" id="GO:0016811">
    <property type="term" value="F:hydrolase activity, acting on carbon-nitrogen (but not peptide) bonds, in linear amides"/>
    <property type="evidence" value="ECO:0007669"/>
    <property type="project" value="InterPro"/>
</dbReference>
<evidence type="ECO:0000256" key="2">
    <source>
        <dbReference type="ARBA" id="ARBA00022801"/>
    </source>
</evidence>
<comment type="caution">
    <text evidence="4">The sequence shown here is derived from an EMBL/GenBank/DDBJ whole genome shotgun (WGS) entry which is preliminary data.</text>
</comment>
<dbReference type="PANTHER" id="PTHR23088:SF27">
    <property type="entry name" value="DEAMINATED GLUTATHIONE AMIDASE"/>
    <property type="match status" value="1"/>
</dbReference>
<keyword evidence="2 4" id="KW-0378">Hydrolase</keyword>
<sequence length="278" mass="30444">MTRVAILQMNSGIDPDANARTMIVAARRARSDGAEIMFTPEMSGLLDRKRARAAQSVTVETEDRVLSAMRDVAAREGLWIAIGSLAVAVDDSGRWANRAFVIDGSGNIAARYDKMHMFDVDLDEGESWRESNVYEPGNEVVSVMTPAGRLGLSVCYDIRFPGLYDALGRHGCDVIAIPAAFTVPTGKPHWHVLHRARAIEASAYVVAAAQVGKHEDGRETYGHSLFVDPWGEVLLDLGGEGPALGYAEIKRERIAEVREKLPSLANRRDIAFDPRDTI</sequence>
<dbReference type="RefSeq" id="WP_179406221.1">
    <property type="nucleotide sequence ID" value="NZ_BMGF01000001.1"/>
</dbReference>
<dbReference type="InterPro" id="IPR036526">
    <property type="entry name" value="C-N_Hydrolase_sf"/>
</dbReference>
<gene>
    <name evidence="4" type="ORF">FHS75_000595</name>
</gene>
<name>A0A7Y9XVT9_9SPHN</name>
<evidence type="ECO:0000313" key="4">
    <source>
        <dbReference type="EMBL" id="NYH94290.1"/>
    </source>
</evidence>
<accession>A0A7Y9XVT9</accession>
<dbReference type="InterPro" id="IPR045254">
    <property type="entry name" value="Nit1/2_C-N_Hydrolase"/>
</dbReference>
<dbReference type="Proteomes" id="UP000522081">
    <property type="component" value="Unassembled WGS sequence"/>
</dbReference>